<keyword evidence="1" id="KW-0812">Transmembrane</keyword>
<keyword evidence="1" id="KW-0472">Membrane</keyword>
<evidence type="ECO:0000313" key="3">
    <source>
        <dbReference type="Proteomes" id="UP000620596"/>
    </source>
</evidence>
<reference evidence="2" key="2">
    <citation type="submission" date="2020-09" db="EMBL/GenBank/DDBJ databases">
        <authorList>
            <person name="Sun Q."/>
            <person name="Zhou Y."/>
        </authorList>
    </citation>
    <scope>NUCLEOTIDE SEQUENCE</scope>
    <source>
        <strain evidence="2">CGMCC 1.15322</strain>
    </source>
</reference>
<comment type="caution">
    <text evidence="2">The sequence shown here is derived from an EMBL/GenBank/DDBJ whole genome shotgun (WGS) entry which is preliminary data.</text>
</comment>
<keyword evidence="3" id="KW-1185">Reference proteome</keyword>
<dbReference type="AlphaFoldDB" id="A0A916WB28"/>
<feature type="transmembrane region" description="Helical" evidence="1">
    <location>
        <begin position="42"/>
        <end position="64"/>
    </location>
</feature>
<sequence>MTQEIRKLLLEGVSDAVGFIGGALIAFWLGRFFGFDIFAEGYGNSAIAGIVMVGIGGGLGLQLARRWRRVREKVQSEEP</sequence>
<protein>
    <submittedName>
        <fullName evidence="2">Uncharacterized protein</fullName>
    </submittedName>
</protein>
<feature type="transmembrane region" description="Helical" evidence="1">
    <location>
        <begin position="12"/>
        <end position="30"/>
    </location>
</feature>
<proteinExistence type="predicted"/>
<accession>A0A916WB28</accession>
<gene>
    <name evidence="2" type="ORF">GCM10011496_01050</name>
</gene>
<name>A0A916WB28_9BURK</name>
<dbReference type="Proteomes" id="UP000620596">
    <property type="component" value="Unassembled WGS sequence"/>
</dbReference>
<evidence type="ECO:0000256" key="1">
    <source>
        <dbReference type="SAM" id="Phobius"/>
    </source>
</evidence>
<organism evidence="2 3">
    <name type="scientific">Polaromonas eurypsychrophila</name>
    <dbReference type="NCBI Taxonomy" id="1614635"/>
    <lineage>
        <taxon>Bacteria</taxon>
        <taxon>Pseudomonadati</taxon>
        <taxon>Pseudomonadota</taxon>
        <taxon>Betaproteobacteria</taxon>
        <taxon>Burkholderiales</taxon>
        <taxon>Comamonadaceae</taxon>
        <taxon>Polaromonas</taxon>
    </lineage>
</organism>
<evidence type="ECO:0000313" key="2">
    <source>
        <dbReference type="EMBL" id="GGA84340.1"/>
    </source>
</evidence>
<dbReference type="EMBL" id="BMIG01000001">
    <property type="protein sequence ID" value="GGA84340.1"/>
    <property type="molecule type" value="Genomic_DNA"/>
</dbReference>
<dbReference type="RefSeq" id="WP_188705515.1">
    <property type="nucleotide sequence ID" value="NZ_BMIG01000001.1"/>
</dbReference>
<keyword evidence="1" id="KW-1133">Transmembrane helix</keyword>
<reference evidence="2" key="1">
    <citation type="journal article" date="2014" name="Int. J. Syst. Evol. Microbiol.">
        <title>Complete genome sequence of Corynebacterium casei LMG S-19264T (=DSM 44701T), isolated from a smear-ripened cheese.</title>
        <authorList>
            <consortium name="US DOE Joint Genome Institute (JGI-PGF)"/>
            <person name="Walter F."/>
            <person name="Albersmeier A."/>
            <person name="Kalinowski J."/>
            <person name="Ruckert C."/>
        </authorList>
    </citation>
    <scope>NUCLEOTIDE SEQUENCE</scope>
    <source>
        <strain evidence="2">CGMCC 1.15322</strain>
    </source>
</reference>